<dbReference type="EMBL" id="JAIQZE010000017">
    <property type="protein sequence ID" value="MBZ9779808.1"/>
    <property type="molecule type" value="Genomic_DNA"/>
</dbReference>
<organism evidence="3 4">
    <name type="scientific">Psychroflexus longus</name>
    <dbReference type="NCBI Taxonomy" id="2873596"/>
    <lineage>
        <taxon>Bacteria</taxon>
        <taxon>Pseudomonadati</taxon>
        <taxon>Bacteroidota</taxon>
        <taxon>Flavobacteriia</taxon>
        <taxon>Flavobacteriales</taxon>
        <taxon>Flavobacteriaceae</taxon>
        <taxon>Psychroflexus</taxon>
    </lineage>
</organism>
<evidence type="ECO:0000256" key="1">
    <source>
        <dbReference type="SAM" id="Coils"/>
    </source>
</evidence>
<dbReference type="Gene3D" id="1.10.10.10">
    <property type="entry name" value="Winged helix-like DNA-binding domain superfamily/Winged helix DNA-binding domain"/>
    <property type="match status" value="1"/>
</dbReference>
<keyword evidence="4" id="KW-1185">Reference proteome</keyword>
<feature type="domain" description="HTH arsR-type" evidence="2">
    <location>
        <begin position="41"/>
        <end position="75"/>
    </location>
</feature>
<keyword evidence="1" id="KW-0175">Coiled coil</keyword>
<name>A0ABS7XMX9_9FLAO</name>
<dbReference type="Pfam" id="PF01022">
    <property type="entry name" value="HTH_5"/>
    <property type="match status" value="1"/>
</dbReference>
<dbReference type="InterPro" id="IPR036390">
    <property type="entry name" value="WH_DNA-bd_sf"/>
</dbReference>
<gene>
    <name evidence="3" type="ORF">LB452_12840</name>
</gene>
<dbReference type="Proteomes" id="UP001199314">
    <property type="component" value="Unassembled WGS sequence"/>
</dbReference>
<protein>
    <submittedName>
        <fullName evidence="3">ArsR family transcriptional regulator</fullName>
    </submittedName>
</protein>
<dbReference type="RefSeq" id="WP_224462139.1">
    <property type="nucleotide sequence ID" value="NZ_JAIQZE010000017.1"/>
</dbReference>
<reference evidence="4" key="1">
    <citation type="submission" date="2023-07" db="EMBL/GenBank/DDBJ databases">
        <title>Novel species isolated from saline lakes on Tibetan Plateau.</title>
        <authorList>
            <person name="Lu H."/>
        </authorList>
    </citation>
    <scope>NUCLEOTIDE SEQUENCE [LARGE SCALE GENOMIC DNA]</scope>
    <source>
        <strain evidence="4">CAK8W</strain>
    </source>
</reference>
<dbReference type="SUPFAM" id="SSF46785">
    <property type="entry name" value="Winged helix' DNA-binding domain"/>
    <property type="match status" value="1"/>
</dbReference>
<evidence type="ECO:0000313" key="3">
    <source>
        <dbReference type="EMBL" id="MBZ9779808.1"/>
    </source>
</evidence>
<comment type="caution">
    <text evidence="3">The sequence shown here is derived from an EMBL/GenBank/DDBJ whole genome shotgun (WGS) entry which is preliminary data.</text>
</comment>
<dbReference type="InterPro" id="IPR036388">
    <property type="entry name" value="WH-like_DNA-bd_sf"/>
</dbReference>
<evidence type="ECO:0000313" key="4">
    <source>
        <dbReference type="Proteomes" id="UP001199314"/>
    </source>
</evidence>
<proteinExistence type="predicted"/>
<sequence length="164" mass="19458">MKFTDDNLLTSNVKLIKELSEHFEKEHDLPPLASRIYSNLILSEVESLTFEEIIKITSASKSSVSNQLNFLIEEGRVDFYFKNDKRKRYFKTNQDYLKRTLELHLEKIQREITMLSKIICFKKDQDFNKTRVGIFKNHLESEEKNIKATIEQLKQTSNNLEHEN</sequence>
<accession>A0ABS7XMX9</accession>
<dbReference type="InterPro" id="IPR001845">
    <property type="entry name" value="HTH_ArsR_DNA-bd_dom"/>
</dbReference>
<evidence type="ECO:0000259" key="2">
    <source>
        <dbReference type="Pfam" id="PF01022"/>
    </source>
</evidence>
<feature type="coiled-coil region" evidence="1">
    <location>
        <begin position="136"/>
        <end position="163"/>
    </location>
</feature>